<dbReference type="Pfam" id="PF01323">
    <property type="entry name" value="DSBA"/>
    <property type="match status" value="1"/>
</dbReference>
<sequence>MATVVVYADIVCPFAYIGLTRLLQRRAELGRHDVHLRIRSWPLELVNGKPVEAAFIGEEIDEIRPQVADDLFTGFDVQSFPASSLPGLALTALAYAVDDSTGEAVAMELRRLLFEDGVDVADAAVLAAVAERHGLGGVGDTDAVLAEYAEGRASNVVGSPHFFVGDTSIFCPTLDIKRVDGVLQVKVDEDAFEALVATIFS</sequence>
<dbReference type="Gene3D" id="3.40.30.10">
    <property type="entry name" value="Glutaredoxin"/>
    <property type="match status" value="1"/>
</dbReference>
<organism evidence="2">
    <name type="scientific">freshwater metagenome</name>
    <dbReference type="NCBI Taxonomy" id="449393"/>
    <lineage>
        <taxon>unclassified sequences</taxon>
        <taxon>metagenomes</taxon>
        <taxon>ecological metagenomes</taxon>
    </lineage>
</organism>
<dbReference type="InterPro" id="IPR001853">
    <property type="entry name" value="DSBA-like_thioredoxin_dom"/>
</dbReference>
<feature type="domain" description="DSBA-like thioredoxin" evidence="1">
    <location>
        <begin position="3"/>
        <end position="170"/>
    </location>
</feature>
<dbReference type="InterPro" id="IPR036249">
    <property type="entry name" value="Thioredoxin-like_sf"/>
</dbReference>
<evidence type="ECO:0000259" key="1">
    <source>
        <dbReference type="Pfam" id="PF01323"/>
    </source>
</evidence>
<dbReference type="EMBL" id="CAFBLP010000076">
    <property type="protein sequence ID" value="CAB4886927.1"/>
    <property type="molecule type" value="Genomic_DNA"/>
</dbReference>
<dbReference type="SUPFAM" id="SSF52833">
    <property type="entry name" value="Thioredoxin-like"/>
    <property type="match status" value="1"/>
</dbReference>
<reference evidence="2" key="1">
    <citation type="submission" date="2020-05" db="EMBL/GenBank/DDBJ databases">
        <authorList>
            <person name="Chiriac C."/>
            <person name="Salcher M."/>
            <person name="Ghai R."/>
            <person name="Kavagutti S V."/>
        </authorList>
    </citation>
    <scope>NUCLEOTIDE SEQUENCE</scope>
</reference>
<dbReference type="GO" id="GO:0016491">
    <property type="term" value="F:oxidoreductase activity"/>
    <property type="evidence" value="ECO:0007669"/>
    <property type="project" value="InterPro"/>
</dbReference>
<accession>A0A6J7ETV5</accession>
<protein>
    <submittedName>
        <fullName evidence="2">Unannotated protein</fullName>
    </submittedName>
</protein>
<dbReference type="AlphaFoldDB" id="A0A6J7ETV5"/>
<name>A0A6J7ETV5_9ZZZZ</name>
<evidence type="ECO:0000313" key="2">
    <source>
        <dbReference type="EMBL" id="CAB4886927.1"/>
    </source>
</evidence>
<proteinExistence type="predicted"/>
<gene>
    <name evidence="2" type="ORF">UFOPK3376_02412</name>
</gene>